<proteinExistence type="predicted"/>
<feature type="transmembrane region" description="Helical" evidence="1">
    <location>
        <begin position="78"/>
        <end position="95"/>
    </location>
</feature>
<keyword evidence="3" id="KW-1185">Reference proteome</keyword>
<evidence type="ECO:0000313" key="3">
    <source>
        <dbReference type="Proteomes" id="UP000029443"/>
    </source>
</evidence>
<feature type="transmembrane region" description="Helical" evidence="1">
    <location>
        <begin position="42"/>
        <end position="66"/>
    </location>
</feature>
<comment type="caution">
    <text evidence="2">The sequence shown here is derived from an EMBL/GenBank/DDBJ whole genome shotgun (WGS) entry which is preliminary data.</text>
</comment>
<name>A0ABR4W9W7_9GAMM</name>
<sequence length="96" mass="10239">MAGMIPVLFVVGLLVFLTFDNLLSSRAVYGDKFGNAYEVDGLAAILVNLGIFGLIAWLGSYLAFLVKRSAKLMWAHRAIGVVSGVFIAVGLVYGLS</sequence>
<keyword evidence="1" id="KW-0472">Membrane</keyword>
<organism evidence="2 3">
    <name type="scientific">Alcanivorax jadensis T9</name>
    <dbReference type="NCBI Taxonomy" id="1177181"/>
    <lineage>
        <taxon>Bacteria</taxon>
        <taxon>Pseudomonadati</taxon>
        <taxon>Pseudomonadota</taxon>
        <taxon>Gammaproteobacteria</taxon>
        <taxon>Oceanospirillales</taxon>
        <taxon>Alcanivoracaceae</taxon>
        <taxon>Alcanivorax</taxon>
    </lineage>
</organism>
<keyword evidence="1" id="KW-0812">Transmembrane</keyword>
<accession>A0ABR4W9W7</accession>
<gene>
    <name evidence="2" type="ORF">T9A_02850</name>
</gene>
<evidence type="ECO:0000256" key="1">
    <source>
        <dbReference type="SAM" id="Phobius"/>
    </source>
</evidence>
<dbReference type="EMBL" id="ARXU01000014">
    <property type="protein sequence ID" value="KGD60092.1"/>
    <property type="molecule type" value="Genomic_DNA"/>
</dbReference>
<evidence type="ECO:0008006" key="4">
    <source>
        <dbReference type="Google" id="ProtNLM"/>
    </source>
</evidence>
<protein>
    <recommendedName>
        <fullName evidence="4">Lysine exporter protein LysE/YggA</fullName>
    </recommendedName>
</protein>
<evidence type="ECO:0000313" key="2">
    <source>
        <dbReference type="EMBL" id="KGD60092.1"/>
    </source>
</evidence>
<keyword evidence="1" id="KW-1133">Transmembrane helix</keyword>
<reference evidence="2 3" key="1">
    <citation type="submission" date="2012-09" db="EMBL/GenBank/DDBJ databases">
        <title>Genome Sequence of alkane-degrading Bacterium Alcanivorax jadensis T9.</title>
        <authorList>
            <person name="Lai Q."/>
            <person name="Shao Z."/>
        </authorList>
    </citation>
    <scope>NUCLEOTIDE SEQUENCE [LARGE SCALE GENOMIC DNA]</scope>
    <source>
        <strain evidence="2 3">T9</strain>
    </source>
</reference>
<dbReference type="Proteomes" id="UP000029443">
    <property type="component" value="Unassembled WGS sequence"/>
</dbReference>